<dbReference type="RefSeq" id="WP_264790768.1">
    <property type="nucleotide sequence ID" value="NZ_AP026867.1"/>
</dbReference>
<dbReference type="InterPro" id="IPR019734">
    <property type="entry name" value="TPR_rpt"/>
</dbReference>
<accession>A0A915Y9D5</accession>
<evidence type="ECO:0000256" key="1">
    <source>
        <dbReference type="ARBA" id="ARBA00022737"/>
    </source>
</evidence>
<dbReference type="Pfam" id="PF12770">
    <property type="entry name" value="CHAT"/>
    <property type="match status" value="1"/>
</dbReference>
<dbReference type="Gene3D" id="1.25.40.10">
    <property type="entry name" value="Tetratricopeptide repeat domain"/>
    <property type="match status" value="2"/>
</dbReference>
<dbReference type="PROSITE" id="PS51257">
    <property type="entry name" value="PROKAR_LIPOPROTEIN"/>
    <property type="match status" value="1"/>
</dbReference>
<evidence type="ECO:0000313" key="5">
    <source>
        <dbReference type="Proteomes" id="UP001060919"/>
    </source>
</evidence>
<dbReference type="KEGG" id="aup:AsAng_0000660"/>
<feature type="domain" description="CHAT" evidence="3">
    <location>
        <begin position="675"/>
        <end position="972"/>
    </location>
</feature>
<dbReference type="EMBL" id="AP026867">
    <property type="protein sequence ID" value="BDS09368.1"/>
    <property type="molecule type" value="Genomic_DNA"/>
</dbReference>
<dbReference type="InterPro" id="IPR011990">
    <property type="entry name" value="TPR-like_helical_dom_sf"/>
</dbReference>
<name>A0A915Y9D5_9BACT</name>
<keyword evidence="5" id="KW-1185">Reference proteome</keyword>
<keyword evidence="1" id="KW-0677">Repeat</keyword>
<dbReference type="PANTHER" id="PTHR45641">
    <property type="entry name" value="TETRATRICOPEPTIDE REPEAT PROTEIN (AFU_ORTHOLOGUE AFUA_6G03870)"/>
    <property type="match status" value="1"/>
</dbReference>
<evidence type="ECO:0000256" key="2">
    <source>
        <dbReference type="ARBA" id="ARBA00022803"/>
    </source>
</evidence>
<organism evidence="4 5">
    <name type="scientific">Aureispira anguillae</name>
    <dbReference type="NCBI Taxonomy" id="2864201"/>
    <lineage>
        <taxon>Bacteria</taxon>
        <taxon>Pseudomonadati</taxon>
        <taxon>Bacteroidota</taxon>
        <taxon>Saprospiria</taxon>
        <taxon>Saprospirales</taxon>
        <taxon>Saprospiraceae</taxon>
        <taxon>Aureispira</taxon>
    </lineage>
</organism>
<dbReference type="SUPFAM" id="SSF48452">
    <property type="entry name" value="TPR-like"/>
    <property type="match status" value="2"/>
</dbReference>
<dbReference type="Proteomes" id="UP001060919">
    <property type="component" value="Chromosome"/>
</dbReference>
<protein>
    <submittedName>
        <fullName evidence="4">CHAT domain-containing protein</fullName>
    </submittedName>
</protein>
<reference evidence="4" key="1">
    <citation type="submission" date="2022-09" db="EMBL/GenBank/DDBJ databases">
        <title>Aureispira anguillicida sp. nov., isolated from Leptocephalus of Japanese eel Anguilla japonica.</title>
        <authorList>
            <person name="Yuasa K."/>
            <person name="Mekata T."/>
            <person name="Ikunari K."/>
        </authorList>
    </citation>
    <scope>NUCLEOTIDE SEQUENCE</scope>
    <source>
        <strain evidence="4">EL160426</strain>
    </source>
</reference>
<evidence type="ECO:0000313" key="4">
    <source>
        <dbReference type="EMBL" id="BDS09368.1"/>
    </source>
</evidence>
<dbReference type="PANTHER" id="PTHR45641:SF19">
    <property type="entry name" value="NEPHROCYSTIN-3"/>
    <property type="match status" value="1"/>
</dbReference>
<dbReference type="AlphaFoldDB" id="A0A915Y9D5"/>
<dbReference type="Pfam" id="PF13424">
    <property type="entry name" value="TPR_12"/>
    <property type="match status" value="3"/>
</dbReference>
<dbReference type="SMART" id="SM00028">
    <property type="entry name" value="TPR"/>
    <property type="match status" value="8"/>
</dbReference>
<sequence>MQKIKMISFCLGIIGCFSWGLMAQNLEALSYAELDSIASLFLQKEAYKQAIPYMQIGEKRAKMEFGKQDSIYVEYLSNLGGLYYLATQYKKAESLYTEAKNIYAQFLGKDDLDYVFILNDFGRLYQSMGRYSQAQELFLEAKNICVNLNDDLEYANSLNNLATSYFMMGDYFQAKFFYLKVKKIYAKVLGRRDPLYSIILNNLALIYQDMYSYSQAEKLLLEVNQIHIEAGKKESLNYAIGLENLAELYEKMDSISKVERLLLEARDLYIKIVGKNHLSYAKNLNNLAAFYVNIKEYSKAEELAFYAKELYAKMVGEEHPLYAISLNTLGGVYYHTGRYQKGEELLLKMNKIDARTMGEKHPSYALGLSNLAVIYEKMDRLTTAFSYCIASMIANSDQLDSSCLTLDKLDEFDYYSKDVINGSIMLLLEILRAQYKKTGEKAKLKQHYQLAQAAIRLNEKFRNEFINEEDKLRILGSNKSNISEGIQAALQLEEPIYVQEAFSFAEQNKSILLADAIKGNRARVFGDLPDRLAEEELQLQKKLAELKKENYSVQTADEKARVNRELGELNLKIDSFLKSLKDKYPKYHALKYENITAKAQEIQSLLDEKSLMIEYFQTDTILYLFALSKDQVALYPISIHKDSLEKRIGTLRNALSNFIFNIEKKAVADEHYVENAHWLYQKIVAIALKDKSIKNLIVITDGALGHLPFEVFLTRAVKGEKDYRLMPYLLNDYTISYNYSATLWKDNLKEGKPNSNGEILAFGATYPKVDSNVLSFRLPYFLDLRLSLSQLPESEHEVNVLAQNFEGNFLIGKQANEQLFKEKALGYGIIHLAMHGRSNSRIPMLSSLAFTEDNNHRENNFLQAYEISQLELNANLVVLSACETGYGKFEQGNGIASLARSFMYAGAPSLIVSLWQVNDASTAVLMQSFYHYLAAGKTKDAALRQAKLDYIQSAKGDKAHPIFWSAFIQLGNTAPIAIASKSSSWKYILGISFSVFMILWAKNWLNQIEKK</sequence>
<gene>
    <name evidence="4" type="ORF">AsAng_0000660</name>
</gene>
<proteinExistence type="predicted"/>
<keyword evidence="2" id="KW-0802">TPR repeat</keyword>
<dbReference type="InterPro" id="IPR024983">
    <property type="entry name" value="CHAT_dom"/>
</dbReference>
<evidence type="ECO:0000259" key="3">
    <source>
        <dbReference type="Pfam" id="PF12770"/>
    </source>
</evidence>